<feature type="compositionally biased region" description="Basic and acidic residues" evidence="1">
    <location>
        <begin position="217"/>
        <end position="226"/>
    </location>
</feature>
<evidence type="ECO:0000256" key="1">
    <source>
        <dbReference type="SAM" id="MobiDB-lite"/>
    </source>
</evidence>
<feature type="compositionally biased region" description="Basic and acidic residues" evidence="1">
    <location>
        <begin position="146"/>
        <end position="161"/>
    </location>
</feature>
<dbReference type="Proteomes" id="UP001227317">
    <property type="component" value="Unassembled WGS sequence"/>
</dbReference>
<evidence type="ECO:0000313" key="3">
    <source>
        <dbReference type="Proteomes" id="UP001227317"/>
    </source>
</evidence>
<comment type="caution">
    <text evidence="2">The sequence shown here is derived from an EMBL/GenBank/DDBJ whole genome shotgun (WGS) entry which is preliminary data.</text>
</comment>
<feature type="compositionally biased region" description="Basic and acidic residues" evidence="1">
    <location>
        <begin position="192"/>
        <end position="206"/>
    </location>
</feature>
<protein>
    <submittedName>
        <fullName evidence="2">Uncharacterized protein</fullName>
    </submittedName>
</protein>
<accession>A0ABU0WF82</accession>
<dbReference type="EMBL" id="JAUJFI010000032">
    <property type="protein sequence ID" value="MDQ2102858.1"/>
    <property type="molecule type" value="Genomic_DNA"/>
</dbReference>
<feature type="compositionally biased region" description="Basic and acidic residues" evidence="1">
    <location>
        <begin position="57"/>
        <end position="72"/>
    </location>
</feature>
<evidence type="ECO:0000313" key="2">
    <source>
        <dbReference type="EMBL" id="MDQ2102858.1"/>
    </source>
</evidence>
<proteinExistence type="predicted"/>
<name>A0ABU0WF82_9PROT</name>
<feature type="compositionally biased region" description="Basic residues" evidence="1">
    <location>
        <begin position="129"/>
        <end position="145"/>
    </location>
</feature>
<organism evidence="2 3">
    <name type="scientific">Azospirillum isscasi</name>
    <dbReference type="NCBI Taxonomy" id="3053926"/>
    <lineage>
        <taxon>Bacteria</taxon>
        <taxon>Pseudomonadati</taxon>
        <taxon>Pseudomonadota</taxon>
        <taxon>Alphaproteobacteria</taxon>
        <taxon>Rhodospirillales</taxon>
        <taxon>Azospirillaceae</taxon>
        <taxon>Azospirillum</taxon>
    </lineage>
</organism>
<feature type="region of interest" description="Disordered" evidence="1">
    <location>
        <begin position="57"/>
        <end position="81"/>
    </location>
</feature>
<reference evidence="2 3" key="1">
    <citation type="submission" date="2023-06" db="EMBL/GenBank/DDBJ databases">
        <title>Azospirillum isscasensis sp.nov, a bacterium isolated from rhizosphere soil of rice.</title>
        <authorList>
            <person name="Wang H."/>
        </authorList>
    </citation>
    <scope>NUCLEOTIDE SEQUENCE [LARGE SCALE GENOMIC DNA]</scope>
    <source>
        <strain evidence="2 3">C340-1</strain>
    </source>
</reference>
<feature type="region of interest" description="Disordered" evidence="1">
    <location>
        <begin position="114"/>
        <end position="226"/>
    </location>
</feature>
<gene>
    <name evidence="2" type="ORF">QSG27_09160</name>
</gene>
<sequence>MTSQIMSLARRRAWARRSESYASYVGWSKAKSQVDVGAVELHPGLADLAVKIDDLLLPGRDGRPQEEPHDETPGGVQAPFRQDAGVLGGFELHLRRPLARVGLVDEPLQVAEPLAGERGDGGAPDLALARKKGTMRGRERLHRKRPSGDGARRRGGDDRFRPGGVGSVPVKPGAVGEAGPRQAEVQVGAARSDVDARPADTDHRADPAAAEVQPHAWEQRHALLKA</sequence>
<keyword evidence="3" id="KW-1185">Reference proteome</keyword>